<proteinExistence type="predicted"/>
<dbReference type="AlphaFoldDB" id="A0A9W8E7Q6"/>
<sequence length="150" mass="16609">IPVSGRVNVRKVRVQNDVAVICEGLNIVLVFQLTTATTGHPALRFHQALKVDMVPLDLVFDKQGRLWVTGLPDLSSDITSPAGKAVQPLLQCLVPSSEDGSYQPVVMDRSSEDPMRRILELKTREVDVLPRMPSLEELRKDPTREGATQV</sequence>
<dbReference type="EMBL" id="JANBPY010000615">
    <property type="protein sequence ID" value="KAJ1965255.1"/>
    <property type="molecule type" value="Genomic_DNA"/>
</dbReference>
<comment type="caution">
    <text evidence="1">The sequence shown here is derived from an EMBL/GenBank/DDBJ whole genome shotgun (WGS) entry which is preliminary data.</text>
</comment>
<evidence type="ECO:0000313" key="1">
    <source>
        <dbReference type="EMBL" id="KAJ1965255.1"/>
    </source>
</evidence>
<name>A0A9W8E7Q6_9FUNG</name>
<accession>A0A9W8E7Q6</accession>
<evidence type="ECO:0000313" key="2">
    <source>
        <dbReference type="Proteomes" id="UP001150925"/>
    </source>
</evidence>
<reference evidence="1" key="1">
    <citation type="submission" date="2022-07" db="EMBL/GenBank/DDBJ databases">
        <title>Phylogenomic reconstructions and comparative analyses of Kickxellomycotina fungi.</title>
        <authorList>
            <person name="Reynolds N.K."/>
            <person name="Stajich J.E."/>
            <person name="Barry K."/>
            <person name="Grigoriev I.V."/>
            <person name="Crous P."/>
            <person name="Smith M.E."/>
        </authorList>
    </citation>
    <scope>NUCLEOTIDE SEQUENCE</scope>
    <source>
        <strain evidence="1">RSA 1196</strain>
    </source>
</reference>
<organism evidence="1 2">
    <name type="scientific">Dispira parvispora</name>
    <dbReference type="NCBI Taxonomy" id="1520584"/>
    <lineage>
        <taxon>Eukaryota</taxon>
        <taxon>Fungi</taxon>
        <taxon>Fungi incertae sedis</taxon>
        <taxon>Zoopagomycota</taxon>
        <taxon>Kickxellomycotina</taxon>
        <taxon>Dimargaritomycetes</taxon>
        <taxon>Dimargaritales</taxon>
        <taxon>Dimargaritaceae</taxon>
        <taxon>Dispira</taxon>
    </lineage>
</organism>
<keyword evidence="2" id="KW-1185">Reference proteome</keyword>
<dbReference type="Proteomes" id="UP001150925">
    <property type="component" value="Unassembled WGS sequence"/>
</dbReference>
<feature type="non-terminal residue" evidence="1">
    <location>
        <position position="1"/>
    </location>
</feature>
<protein>
    <submittedName>
        <fullName evidence="1">Uncharacterized protein</fullName>
    </submittedName>
</protein>
<gene>
    <name evidence="1" type="ORF">IWQ62_002717</name>
</gene>